<reference evidence="4 5" key="1">
    <citation type="submission" date="2016-07" db="EMBL/GenBank/DDBJ databases">
        <title>Pervasive Adenine N6-methylation of Active Genes in Fungi.</title>
        <authorList>
            <consortium name="DOE Joint Genome Institute"/>
            <person name="Mondo S.J."/>
            <person name="Dannebaum R.O."/>
            <person name="Kuo R.C."/>
            <person name="Labutti K."/>
            <person name="Haridas S."/>
            <person name="Kuo A."/>
            <person name="Salamov A."/>
            <person name="Ahrendt S.R."/>
            <person name="Lipzen A."/>
            <person name="Sullivan W."/>
            <person name="Andreopoulos W.B."/>
            <person name="Clum A."/>
            <person name="Lindquist E."/>
            <person name="Daum C."/>
            <person name="Ramamoorthy G.K."/>
            <person name="Gryganskyi A."/>
            <person name="Culley D."/>
            <person name="Magnuson J.K."/>
            <person name="James T.Y."/>
            <person name="O'Malley M.A."/>
            <person name="Stajich J.E."/>
            <person name="Spatafora J.W."/>
            <person name="Visel A."/>
            <person name="Grigoriev I.V."/>
        </authorList>
    </citation>
    <scope>NUCLEOTIDE SEQUENCE [LARGE SCALE GENOMIC DNA]</scope>
    <source>
        <strain evidence="4 5">68-887.2</strain>
    </source>
</reference>
<keyword evidence="2" id="KW-0472">Membrane</keyword>
<accession>A0A1Y2BBU3</accession>
<evidence type="ECO:0000256" key="2">
    <source>
        <dbReference type="SAM" id="Phobius"/>
    </source>
</evidence>
<evidence type="ECO:0000259" key="3">
    <source>
        <dbReference type="SMART" id="SM00672"/>
    </source>
</evidence>
<comment type="caution">
    <text evidence="4">The sequence shown here is derived from an EMBL/GenBank/DDBJ whole genome shotgun (WGS) entry which is preliminary data.</text>
</comment>
<evidence type="ECO:0000313" key="4">
    <source>
        <dbReference type="EMBL" id="ORY32301.1"/>
    </source>
</evidence>
<name>A0A1Y2BBU3_9TREE</name>
<proteinExistence type="predicted"/>
<dbReference type="EMBL" id="MCFC01000010">
    <property type="protein sequence ID" value="ORY32301.1"/>
    <property type="molecule type" value="Genomic_DNA"/>
</dbReference>
<dbReference type="InParanoid" id="A0A1Y2BBU3"/>
<organism evidence="4 5">
    <name type="scientific">Naematelia encephala</name>
    <dbReference type="NCBI Taxonomy" id="71784"/>
    <lineage>
        <taxon>Eukaryota</taxon>
        <taxon>Fungi</taxon>
        <taxon>Dikarya</taxon>
        <taxon>Basidiomycota</taxon>
        <taxon>Agaricomycotina</taxon>
        <taxon>Tremellomycetes</taxon>
        <taxon>Tremellales</taxon>
        <taxon>Naemateliaceae</taxon>
        <taxon>Naematelia</taxon>
    </lineage>
</organism>
<dbReference type="Pfam" id="PF05686">
    <property type="entry name" value="Glyco_transf_90"/>
    <property type="match status" value="1"/>
</dbReference>
<keyword evidence="2" id="KW-1133">Transmembrane helix</keyword>
<dbReference type="SMART" id="SM00672">
    <property type="entry name" value="CAP10"/>
    <property type="match status" value="1"/>
</dbReference>
<dbReference type="PANTHER" id="PTHR12203:SF118">
    <property type="entry name" value="BETA-1,2-XYLOSYLTRANSFERASE 1"/>
    <property type="match status" value="1"/>
</dbReference>
<keyword evidence="5" id="KW-1185">Reference proteome</keyword>
<dbReference type="GO" id="GO:0016740">
    <property type="term" value="F:transferase activity"/>
    <property type="evidence" value="ECO:0007669"/>
    <property type="project" value="UniProtKB-KW"/>
</dbReference>
<dbReference type="InterPro" id="IPR006598">
    <property type="entry name" value="CAP10"/>
</dbReference>
<sequence length="652" mass="73741">MPRISLPRRIPLPRRGLRSIVILFCLLFIPYILFGHISTIHTPADSAAAAASYISRLRKSEAYTALFDRASPSAGLVVQDRDGGDDGAAPARHNSKGKRMPQHNFRSDGLLEVNSQGQHPIFDLVERAKRTWANKQARASQTLGQAVDEYRRRYGRPPPKGFDRWWAYAKRKNVQLPDEYDQIHRDLEPFHALPPSQIQDLVREVSARSGMITITCPGITDEERTCTYSIVREGLNEEGTRVAQDRAEAQMGLLEDIEDVLEEVQAVFYSHDGPWQFVGHAYKSALEDAAAVGEYLDTEEQDLDTAYLGWASACAPHKPLRESYDLDTYPDLEALWQRQEKTFIWDHKASMDPCNHPTTAHLAGFLSGHGKGPGPGKAVYPAMAMCKTGLHSDVLAVSMEAWTEDVGVDPPWEGKEDRLLWRGSTTGIYFNTRSPWNISQRVNLVSRTAQRNGHIPVLDITDPLEPVLGPVDTSLAELNGELMDVGFSGQAMQCDPEVCAKVNKEYNFGSWKDWNASNKYKYLLDIDGNGWSARFKRLMTTNSVVLKSTIFPEWYTDRVQPWVHYIPIKPDLTDLYDVLSFFHNGHDDMAKEMAVAGKEWSKSFWRWEDMVAYQFRLMLELSRLAAPDRDEASYHIKGSEHSDDHEIGLEGE</sequence>
<feature type="transmembrane region" description="Helical" evidence="2">
    <location>
        <begin position="20"/>
        <end position="37"/>
    </location>
</feature>
<feature type="region of interest" description="Disordered" evidence="1">
    <location>
        <begin position="77"/>
        <end position="104"/>
    </location>
</feature>
<gene>
    <name evidence="4" type="ORF">BCR39DRAFT_523826</name>
</gene>
<dbReference type="InterPro" id="IPR051091">
    <property type="entry name" value="O-Glucosyltr/Glycosyltrsf_90"/>
</dbReference>
<feature type="domain" description="Glycosyl transferase CAP10" evidence="3">
    <location>
        <begin position="328"/>
        <end position="625"/>
    </location>
</feature>
<dbReference type="Proteomes" id="UP000193986">
    <property type="component" value="Unassembled WGS sequence"/>
</dbReference>
<dbReference type="OrthoDB" id="541052at2759"/>
<evidence type="ECO:0000313" key="5">
    <source>
        <dbReference type="Proteomes" id="UP000193986"/>
    </source>
</evidence>
<dbReference type="PANTHER" id="PTHR12203">
    <property type="entry name" value="KDEL LYS-ASP-GLU-LEU CONTAINING - RELATED"/>
    <property type="match status" value="1"/>
</dbReference>
<dbReference type="AlphaFoldDB" id="A0A1Y2BBU3"/>
<evidence type="ECO:0000256" key="1">
    <source>
        <dbReference type="SAM" id="MobiDB-lite"/>
    </source>
</evidence>
<keyword evidence="2" id="KW-0812">Transmembrane</keyword>
<protein>
    <submittedName>
        <fullName evidence="4">Glycosyl transferase family 90-domain-containing protein</fullName>
    </submittedName>
</protein>
<keyword evidence="4" id="KW-0808">Transferase</keyword>